<dbReference type="InParanoid" id="A0A7N8Y5R2"/>
<keyword evidence="1" id="KW-0732">Signal</keyword>
<dbReference type="Ensembl" id="ENSMAMT00000050005.1">
    <property type="protein sequence ID" value="ENSMAMP00000058452.1"/>
    <property type="gene ID" value="ENSMAMG00000025548.1"/>
</dbReference>
<evidence type="ECO:0000313" key="3">
    <source>
        <dbReference type="Proteomes" id="UP000261640"/>
    </source>
</evidence>
<accession>A0A7N8Y5R2</accession>
<protein>
    <submittedName>
        <fullName evidence="2">Uncharacterized protein</fullName>
    </submittedName>
</protein>
<name>A0A7N8Y5R2_9TELE</name>
<feature type="chain" id="PRO_5031151929" evidence="1">
    <location>
        <begin position="20"/>
        <end position="75"/>
    </location>
</feature>
<feature type="signal peptide" evidence="1">
    <location>
        <begin position="1"/>
        <end position="19"/>
    </location>
</feature>
<organism evidence="2 3">
    <name type="scientific">Mastacembelus armatus</name>
    <name type="common">zig-zag eel</name>
    <dbReference type="NCBI Taxonomy" id="205130"/>
    <lineage>
        <taxon>Eukaryota</taxon>
        <taxon>Metazoa</taxon>
        <taxon>Chordata</taxon>
        <taxon>Craniata</taxon>
        <taxon>Vertebrata</taxon>
        <taxon>Euteleostomi</taxon>
        <taxon>Actinopterygii</taxon>
        <taxon>Neopterygii</taxon>
        <taxon>Teleostei</taxon>
        <taxon>Neoteleostei</taxon>
        <taxon>Acanthomorphata</taxon>
        <taxon>Anabantaria</taxon>
        <taxon>Synbranchiformes</taxon>
        <taxon>Mastacembelidae</taxon>
        <taxon>Mastacembelus</taxon>
    </lineage>
</organism>
<reference evidence="2" key="2">
    <citation type="submission" date="2025-09" db="UniProtKB">
        <authorList>
            <consortium name="Ensembl"/>
        </authorList>
    </citation>
    <scope>IDENTIFICATION</scope>
</reference>
<dbReference type="AlphaFoldDB" id="A0A7N8Y5R2"/>
<evidence type="ECO:0000313" key="2">
    <source>
        <dbReference type="Ensembl" id="ENSMAMP00000058452.1"/>
    </source>
</evidence>
<reference evidence="2" key="1">
    <citation type="submission" date="2025-08" db="UniProtKB">
        <authorList>
            <consortium name="Ensembl"/>
        </authorList>
    </citation>
    <scope>IDENTIFICATION</scope>
</reference>
<evidence type="ECO:0000256" key="1">
    <source>
        <dbReference type="SAM" id="SignalP"/>
    </source>
</evidence>
<keyword evidence="3" id="KW-1185">Reference proteome</keyword>
<dbReference type="GeneTree" id="ENSGT00940000178392"/>
<dbReference type="Proteomes" id="UP000261640">
    <property type="component" value="Unplaced"/>
</dbReference>
<proteinExistence type="predicted"/>
<sequence>MERVKLFLILVLILKNVFCQEMDDKWPNSAEIQDILVRMVRKPGPRQHLGLMGKKESAKTQMTRKRKYYWSLEYI</sequence>